<organism evidence="2 3">
    <name type="scientific">Flavobacterium aurantiibacter</name>
    <dbReference type="NCBI Taxonomy" id="2023067"/>
    <lineage>
        <taxon>Bacteria</taxon>
        <taxon>Pseudomonadati</taxon>
        <taxon>Bacteroidota</taxon>
        <taxon>Flavobacteriia</taxon>
        <taxon>Flavobacteriales</taxon>
        <taxon>Flavobacteriaceae</taxon>
        <taxon>Flavobacterium</taxon>
    </lineage>
</organism>
<gene>
    <name evidence="2" type="ORF">CHX27_07095</name>
</gene>
<dbReference type="InterPro" id="IPR005184">
    <property type="entry name" value="DUF306_Meta_HslJ"/>
</dbReference>
<reference evidence="2 3" key="1">
    <citation type="submission" date="2017-07" db="EMBL/GenBank/DDBJ databases">
        <title>Flavobacterium cyanobacteriorum sp. nov., isolated from cyanobacterial aggregates in a eutrophic lake.</title>
        <authorList>
            <person name="Cai H."/>
        </authorList>
    </citation>
    <scope>NUCLEOTIDE SEQUENCE [LARGE SCALE GENOMIC DNA]</scope>
    <source>
        <strain evidence="2 3">TH167</strain>
    </source>
</reference>
<dbReference type="RefSeq" id="WP_094486070.1">
    <property type="nucleotide sequence ID" value="NZ_NOXX01000188.1"/>
</dbReference>
<dbReference type="InterPro" id="IPR038670">
    <property type="entry name" value="HslJ-like_sf"/>
</dbReference>
<dbReference type="AlphaFoldDB" id="A0A255ZTP6"/>
<dbReference type="Proteomes" id="UP000216035">
    <property type="component" value="Unassembled WGS sequence"/>
</dbReference>
<comment type="caution">
    <text evidence="2">The sequence shown here is derived from an EMBL/GenBank/DDBJ whole genome shotgun (WGS) entry which is preliminary data.</text>
</comment>
<name>A0A255ZTP6_9FLAO</name>
<dbReference type="EMBL" id="NOXX01000188">
    <property type="protein sequence ID" value="OYQ44858.1"/>
    <property type="molecule type" value="Genomic_DNA"/>
</dbReference>
<sequence>MKYLYRFSIIFLFSFLFSGCYGTQEQVKKVQQSLAGNWELIGLVYEKNTIDGLFPSKRPTVSFDIENETVSGFNGCNTFNGPIFSNRLSLTVFIKKVKSTKMACGSDGEKVFMQLLGQITSYRIDEQNELELFIKTQRIMSFKRVSN</sequence>
<protein>
    <recommendedName>
        <fullName evidence="1">DUF306 domain-containing protein</fullName>
    </recommendedName>
</protein>
<evidence type="ECO:0000313" key="2">
    <source>
        <dbReference type="EMBL" id="OYQ44858.1"/>
    </source>
</evidence>
<evidence type="ECO:0000313" key="3">
    <source>
        <dbReference type="Proteomes" id="UP000216035"/>
    </source>
</evidence>
<proteinExistence type="predicted"/>
<dbReference type="OrthoDB" id="880459at2"/>
<dbReference type="PROSITE" id="PS51257">
    <property type="entry name" value="PROKAR_LIPOPROTEIN"/>
    <property type="match status" value="1"/>
</dbReference>
<accession>A0A255ZTP6</accession>
<keyword evidence="3" id="KW-1185">Reference proteome</keyword>
<dbReference type="Gene3D" id="2.40.128.270">
    <property type="match status" value="1"/>
</dbReference>
<evidence type="ECO:0000259" key="1">
    <source>
        <dbReference type="Pfam" id="PF03724"/>
    </source>
</evidence>
<feature type="domain" description="DUF306" evidence="1">
    <location>
        <begin position="45"/>
        <end position="142"/>
    </location>
</feature>
<dbReference type="Pfam" id="PF03724">
    <property type="entry name" value="META"/>
    <property type="match status" value="1"/>
</dbReference>